<dbReference type="Gene3D" id="3.80.10.10">
    <property type="entry name" value="Ribonuclease Inhibitor"/>
    <property type="match status" value="1"/>
</dbReference>
<comment type="caution">
    <text evidence="6">The sequence shown here is derived from an EMBL/GenBank/DDBJ whole genome shotgun (WGS) entry which is preliminary data.</text>
</comment>
<dbReference type="GO" id="GO:0005930">
    <property type="term" value="C:axoneme"/>
    <property type="evidence" value="ECO:0007669"/>
    <property type="project" value="UniProtKB-SubCell"/>
</dbReference>
<evidence type="ECO:0000256" key="2">
    <source>
        <dbReference type="ARBA" id="ARBA00022614"/>
    </source>
</evidence>
<evidence type="ECO:0000256" key="5">
    <source>
        <dbReference type="SAM" id="SignalP"/>
    </source>
</evidence>
<feature type="chain" id="PRO_5035227772" description="U2A'/phosphoprotein 32 family A C-terminal domain-containing protein" evidence="5">
    <location>
        <begin position="20"/>
        <end position="283"/>
    </location>
</feature>
<keyword evidence="5" id="KW-0732">Signal</keyword>
<accession>A0A8J4GGQ6</accession>
<evidence type="ECO:0000256" key="3">
    <source>
        <dbReference type="ARBA" id="ARBA00022737"/>
    </source>
</evidence>
<dbReference type="InterPro" id="IPR001611">
    <property type="entry name" value="Leu-rich_rpt"/>
</dbReference>
<name>A0A8J4GGQ6_9CHLO</name>
<organism evidence="6 7">
    <name type="scientific">Volvox reticuliferus</name>
    <dbReference type="NCBI Taxonomy" id="1737510"/>
    <lineage>
        <taxon>Eukaryota</taxon>
        <taxon>Viridiplantae</taxon>
        <taxon>Chlorophyta</taxon>
        <taxon>core chlorophytes</taxon>
        <taxon>Chlorophyceae</taxon>
        <taxon>CS clade</taxon>
        <taxon>Chlamydomonadales</taxon>
        <taxon>Volvocaceae</taxon>
        <taxon>Volvox</taxon>
    </lineage>
</organism>
<gene>
    <name evidence="6" type="ORF">Vretimale_11529</name>
</gene>
<evidence type="ECO:0000313" key="6">
    <source>
        <dbReference type="EMBL" id="GIM07364.1"/>
    </source>
</evidence>
<evidence type="ECO:0000256" key="1">
    <source>
        <dbReference type="ARBA" id="ARBA00004430"/>
    </source>
</evidence>
<evidence type="ECO:0000313" key="7">
    <source>
        <dbReference type="Proteomes" id="UP000722791"/>
    </source>
</evidence>
<proteinExistence type="predicted"/>
<sequence length="283" mass="30732">MCFGTIDVSLYLYLPYVLCMRVCNLGVNCIVTPVPSFSYVSVNPTVDLISIQMVVLTEQIIKGKTRLDKLEEVKNLNLWGQDLDDCSILTKVPNLEVLSLSVNRLSSLKDFRHCSKLQELYLRKNDVKDLNEIQHLVHLKDLRVLWLSDNPCADHPNYKQFVARMLPNLQKLDNDDVSSIILDAGPGPARNGSAPAPPASSYGTPHGEPASGRGSAGTSPSPSPSDQGAGTTPSSASRPAGGGGGGGRSSKNILYAVMALLGELDDEDLVYVRREIEQRIGTR</sequence>
<dbReference type="SUPFAM" id="SSF52058">
    <property type="entry name" value="L domain-like"/>
    <property type="match status" value="1"/>
</dbReference>
<dbReference type="Pfam" id="PF14580">
    <property type="entry name" value="LRR_9"/>
    <property type="match status" value="1"/>
</dbReference>
<dbReference type="AlphaFoldDB" id="A0A8J4GGQ6"/>
<feature type="region of interest" description="Disordered" evidence="4">
    <location>
        <begin position="180"/>
        <end position="249"/>
    </location>
</feature>
<evidence type="ECO:0000256" key="4">
    <source>
        <dbReference type="SAM" id="MobiDB-lite"/>
    </source>
</evidence>
<keyword evidence="3" id="KW-0677">Repeat</keyword>
<feature type="signal peptide" evidence="5">
    <location>
        <begin position="1"/>
        <end position="19"/>
    </location>
</feature>
<dbReference type="EMBL" id="BNCQ01000024">
    <property type="protein sequence ID" value="GIM07364.1"/>
    <property type="molecule type" value="Genomic_DNA"/>
</dbReference>
<feature type="compositionally biased region" description="Low complexity" evidence="4">
    <location>
        <begin position="209"/>
        <end position="220"/>
    </location>
</feature>
<protein>
    <recommendedName>
        <fullName evidence="8">U2A'/phosphoprotein 32 family A C-terminal domain-containing protein</fullName>
    </recommendedName>
</protein>
<comment type="subcellular location">
    <subcellularLocation>
        <location evidence="1">Cytoplasm</location>
        <location evidence="1">Cytoskeleton</location>
        <location evidence="1">Cilium axoneme</location>
    </subcellularLocation>
</comment>
<keyword evidence="2" id="KW-0433">Leucine-rich repeat</keyword>
<dbReference type="PROSITE" id="PS51450">
    <property type="entry name" value="LRR"/>
    <property type="match status" value="2"/>
</dbReference>
<evidence type="ECO:0008006" key="8">
    <source>
        <dbReference type="Google" id="ProtNLM"/>
    </source>
</evidence>
<dbReference type="PANTHER" id="PTHR18849:SF0">
    <property type="entry name" value="CILIA- AND FLAGELLA-ASSOCIATED PROTEIN 410-RELATED"/>
    <property type="match status" value="1"/>
</dbReference>
<reference evidence="6" key="1">
    <citation type="journal article" date="2021" name="Proc. Natl. Acad. Sci. U.S.A.">
        <title>Three genomes in the algal genus Volvox reveal the fate of a haploid sex-determining region after a transition to homothallism.</title>
        <authorList>
            <person name="Yamamoto K."/>
            <person name="Hamaji T."/>
            <person name="Kawai-Toyooka H."/>
            <person name="Matsuzaki R."/>
            <person name="Takahashi F."/>
            <person name="Nishimura Y."/>
            <person name="Kawachi M."/>
            <person name="Noguchi H."/>
            <person name="Minakuchi Y."/>
            <person name="Umen J.G."/>
            <person name="Toyoda A."/>
            <person name="Nozaki H."/>
        </authorList>
    </citation>
    <scope>NUCLEOTIDE SEQUENCE</scope>
    <source>
        <strain evidence="6">NIES-3785</strain>
    </source>
</reference>
<dbReference type="Proteomes" id="UP000722791">
    <property type="component" value="Unassembled WGS sequence"/>
</dbReference>
<dbReference type="PANTHER" id="PTHR18849">
    <property type="entry name" value="LEUCINE RICH REPEAT PROTEIN"/>
    <property type="match status" value="1"/>
</dbReference>
<dbReference type="InterPro" id="IPR032675">
    <property type="entry name" value="LRR_dom_sf"/>
</dbReference>